<dbReference type="EMBL" id="MT143706">
    <property type="protein sequence ID" value="QJB01168.1"/>
    <property type="molecule type" value="Genomic_DNA"/>
</dbReference>
<evidence type="ECO:0000313" key="2">
    <source>
        <dbReference type="EMBL" id="QJB05138.1"/>
    </source>
</evidence>
<reference evidence="2" key="1">
    <citation type="submission" date="2020-03" db="EMBL/GenBank/DDBJ databases">
        <title>The deep terrestrial virosphere.</title>
        <authorList>
            <person name="Holmfeldt K."/>
            <person name="Nilsson E."/>
            <person name="Simone D."/>
            <person name="Lopez-Fernandez M."/>
            <person name="Wu X."/>
            <person name="de Brujin I."/>
            <person name="Lundin D."/>
            <person name="Andersson A."/>
            <person name="Bertilsson S."/>
            <person name="Dopson M."/>
        </authorList>
    </citation>
    <scope>NUCLEOTIDE SEQUENCE</scope>
    <source>
        <strain evidence="1">MM171A00126</strain>
        <strain evidence="2">MM171B00120</strain>
    </source>
</reference>
<dbReference type="AlphaFoldDB" id="A0A6M3MD44"/>
<dbReference type="EMBL" id="MT143895">
    <property type="protein sequence ID" value="QJB05138.1"/>
    <property type="molecule type" value="Genomic_DNA"/>
</dbReference>
<proteinExistence type="predicted"/>
<accession>A0A6M3MD44</accession>
<evidence type="ECO:0000313" key="1">
    <source>
        <dbReference type="EMBL" id="QJB01168.1"/>
    </source>
</evidence>
<name>A0A6M3MD44_9ZZZZ</name>
<sequence>MAKRNWSVSVAGYKPFPMLTLDQALSHDDALAFARSIWPTCEVS</sequence>
<gene>
    <name evidence="1" type="ORF">MM171A00126_0008</name>
    <name evidence="2" type="ORF">MM171B00120_0034</name>
</gene>
<protein>
    <submittedName>
        <fullName evidence="2">Uncharacterized protein</fullName>
    </submittedName>
</protein>
<organism evidence="2">
    <name type="scientific">viral metagenome</name>
    <dbReference type="NCBI Taxonomy" id="1070528"/>
    <lineage>
        <taxon>unclassified sequences</taxon>
        <taxon>metagenomes</taxon>
        <taxon>organismal metagenomes</taxon>
    </lineage>
</organism>